<evidence type="ECO:0000313" key="2">
    <source>
        <dbReference type="EMBL" id="RQM10213.1"/>
    </source>
</evidence>
<dbReference type="EMBL" id="QKXF01000650">
    <property type="protein sequence ID" value="RQM10213.1"/>
    <property type="molecule type" value="Genomic_DNA"/>
</dbReference>
<accession>A0A3M6VSX9</accession>
<comment type="caution">
    <text evidence="1">The sequence shown here is derived from an EMBL/GenBank/DDBJ whole genome shotgun (WGS) entry which is preliminary data.</text>
</comment>
<keyword evidence="3" id="KW-1185">Reference proteome</keyword>
<dbReference type="EMBL" id="QLLG01000026">
    <property type="protein sequence ID" value="RMX69412.1"/>
    <property type="molecule type" value="Genomic_DNA"/>
</dbReference>
<proteinExistence type="predicted"/>
<organism evidence="1 3">
    <name type="scientific">Peronospora effusa</name>
    <dbReference type="NCBI Taxonomy" id="542832"/>
    <lineage>
        <taxon>Eukaryota</taxon>
        <taxon>Sar</taxon>
        <taxon>Stramenopiles</taxon>
        <taxon>Oomycota</taxon>
        <taxon>Peronosporomycetes</taxon>
        <taxon>Peronosporales</taxon>
        <taxon>Peronosporaceae</taxon>
        <taxon>Peronospora</taxon>
    </lineage>
</organism>
<dbReference type="Proteomes" id="UP000286097">
    <property type="component" value="Unassembled WGS sequence"/>
</dbReference>
<gene>
    <name evidence="2" type="ORF">DD237_003176</name>
    <name evidence="1" type="ORF">DD238_002450</name>
</gene>
<dbReference type="VEuPathDB" id="FungiDB:DD237_003176"/>
<evidence type="ECO:0000313" key="1">
    <source>
        <dbReference type="EMBL" id="RMX69412.1"/>
    </source>
</evidence>
<protein>
    <submittedName>
        <fullName evidence="1">Uncharacterized protein</fullName>
    </submittedName>
</protein>
<name>A0A3M6VSX9_9STRA</name>
<reference evidence="3 4" key="1">
    <citation type="submission" date="2018-06" db="EMBL/GenBank/DDBJ databases">
        <title>Comparative genomics of downy mildews reveals potential adaptations to biotrophy.</title>
        <authorList>
            <person name="Fletcher K."/>
            <person name="Klosterman S.J."/>
            <person name="Derevnina L."/>
            <person name="Martin F."/>
            <person name="Koike S."/>
            <person name="Reyes Chin-Wo S."/>
            <person name="Mou B."/>
            <person name="Michelmore R."/>
        </authorList>
    </citation>
    <scope>NUCLEOTIDE SEQUENCE [LARGE SCALE GENOMIC DNA]</scope>
    <source>
        <strain evidence="2 4">R13</strain>
        <strain evidence="1 3">R14</strain>
    </source>
</reference>
<dbReference type="Proteomes" id="UP000282087">
    <property type="component" value="Unassembled WGS sequence"/>
</dbReference>
<sequence>MAPTLLPTRGSYKDEKNPSILITSQDDFDLHDDWNERGKGPISRLRNSCPDKWSTSPTFRWSSRRLTALSSSVIGAGTALTTRAKQLGVGKSTHRAIYQLRKSIGEVTSRTEGPLMEGSTPVHDQSNGIDGMDDNPENEGICCDEDIDDSLRDFIPWIRACT</sequence>
<evidence type="ECO:0000313" key="3">
    <source>
        <dbReference type="Proteomes" id="UP000282087"/>
    </source>
</evidence>
<dbReference type="AlphaFoldDB" id="A0A3M6VSX9"/>
<evidence type="ECO:0000313" key="4">
    <source>
        <dbReference type="Proteomes" id="UP000286097"/>
    </source>
</evidence>